<proteinExistence type="predicted"/>
<reference evidence="2 3" key="1">
    <citation type="submission" date="2021-12" db="EMBL/GenBank/DDBJ databases">
        <title>Genome sequencing of bacteria with rrn-lacking chromosome and rrn-plasmid.</title>
        <authorList>
            <person name="Anda M."/>
            <person name="Iwasaki W."/>
        </authorList>
    </citation>
    <scope>NUCLEOTIDE SEQUENCE [LARGE SCALE GENOMIC DNA]</scope>
    <source>
        <strain evidence="2 3">NBRC 15940</strain>
    </source>
</reference>
<protein>
    <submittedName>
        <fullName evidence="2">Xylanase</fullName>
    </submittedName>
</protein>
<dbReference type="SUPFAM" id="SSF51011">
    <property type="entry name" value="Glycosyl hydrolase domain"/>
    <property type="match status" value="1"/>
</dbReference>
<dbReference type="Pfam" id="PF14587">
    <property type="entry name" value="Glyco_hydr_30_2"/>
    <property type="match status" value="1"/>
</dbReference>
<keyword evidence="2" id="KW-0119">Carbohydrate metabolism</keyword>
<dbReference type="EMBL" id="BQKE01000011">
    <property type="protein sequence ID" value="GJM65053.1"/>
    <property type="molecule type" value="Genomic_DNA"/>
</dbReference>
<organism evidence="2 3">
    <name type="scientific">Persicobacter diffluens</name>
    <dbReference type="NCBI Taxonomy" id="981"/>
    <lineage>
        <taxon>Bacteria</taxon>
        <taxon>Pseudomonadati</taxon>
        <taxon>Bacteroidota</taxon>
        <taxon>Cytophagia</taxon>
        <taxon>Cytophagales</taxon>
        <taxon>Persicobacteraceae</taxon>
        <taxon>Persicobacter</taxon>
    </lineage>
</organism>
<keyword evidence="2" id="KW-0326">Glycosidase</keyword>
<dbReference type="AlphaFoldDB" id="A0AAN5AQP0"/>
<dbReference type="InterPro" id="IPR039514">
    <property type="entry name" value="6GAL-like"/>
</dbReference>
<dbReference type="SUPFAM" id="SSF51445">
    <property type="entry name" value="(Trans)glycosidases"/>
    <property type="match status" value="1"/>
</dbReference>
<evidence type="ECO:0000259" key="1">
    <source>
        <dbReference type="Pfam" id="PF14587"/>
    </source>
</evidence>
<dbReference type="InterPro" id="IPR039743">
    <property type="entry name" value="6GAL/EXGAL"/>
</dbReference>
<accession>A0AAN5AQP0</accession>
<dbReference type="Gene3D" id="2.60.40.1180">
    <property type="entry name" value="Golgi alpha-mannosidase II"/>
    <property type="match status" value="1"/>
</dbReference>
<dbReference type="PANTHER" id="PTHR42767:SF1">
    <property type="entry name" value="ENDO-BETA-1,6-GALACTANASE-LIKE DOMAIN-CONTAINING PROTEIN"/>
    <property type="match status" value="1"/>
</dbReference>
<keyword evidence="3" id="KW-1185">Reference proteome</keyword>
<dbReference type="Gene3D" id="3.20.20.80">
    <property type="entry name" value="Glycosidases"/>
    <property type="match status" value="1"/>
</dbReference>
<keyword evidence="2" id="KW-0624">Polysaccharide degradation</keyword>
<dbReference type="RefSeq" id="WP_338240122.1">
    <property type="nucleotide sequence ID" value="NZ_BQKE01000011.1"/>
</dbReference>
<dbReference type="GO" id="GO:0045493">
    <property type="term" value="P:xylan catabolic process"/>
    <property type="evidence" value="ECO:0007669"/>
    <property type="project" value="UniProtKB-KW"/>
</dbReference>
<feature type="domain" description="Endo-beta-1,6-galactanase-like" evidence="1">
    <location>
        <begin position="37"/>
        <end position="409"/>
    </location>
</feature>
<evidence type="ECO:0000313" key="2">
    <source>
        <dbReference type="EMBL" id="GJM65053.1"/>
    </source>
</evidence>
<dbReference type="InterPro" id="IPR017853">
    <property type="entry name" value="GH"/>
</dbReference>
<gene>
    <name evidence="2" type="ORF">PEDI_56050</name>
</gene>
<dbReference type="GO" id="GO:0004553">
    <property type="term" value="F:hydrolase activity, hydrolyzing O-glycosyl compounds"/>
    <property type="evidence" value="ECO:0007669"/>
    <property type="project" value="InterPro"/>
</dbReference>
<name>A0AAN5AQP0_9BACT</name>
<dbReference type="Proteomes" id="UP001310022">
    <property type="component" value="Unassembled WGS sequence"/>
</dbReference>
<comment type="caution">
    <text evidence="2">The sequence shown here is derived from an EMBL/GenBank/DDBJ whole genome shotgun (WGS) entry which is preliminary data.</text>
</comment>
<evidence type="ECO:0000313" key="3">
    <source>
        <dbReference type="Proteomes" id="UP001310022"/>
    </source>
</evidence>
<sequence>MQWQEILKNKHALVCLFFLFAGLSIAQAGGKKERIEVNLKVEQEQQTIHSWGASDAWRCQFVGKNWPLEKRHQIAEWLFSKEVDSKGNPKGIGLSTWRFYLGAGSTEQGEESGIKNPWRRGACFLQADGSYDWTKQAGQRWFLEQAKDYGVENFVAFMISPPVQYTLNGKAFSDKHRNQLNIRSGHLSDFAHYMAEVVEHFNREMQIPINYLSPMNEPQWGWDSGSQEGSPASNEELYLLTRYLSKELSDRSLNCEVVLGESGMLEHLSDYQKETAENRIKNIADRADQLAFFFNPHSPTYIGDLPKVAPIISGHSYFSSWPIKTQVETRQRLQNTFQQENKDVAFWQSEYCVLEKNDEIGQGGTRDLGMGTALFVSRLIHHDVVLANATSWQWWTALSQCDYKDGLIYLDTEGTFDNEKAQYDGIPMDSKLLWAFGNFSRFVKPGMKRIEVEYAPEKTMEEKAKELMISAYKSSDQVVLVAINTTEESQSISLQGIGNLKDYTMEVYETSEKHNLKRLKKTANTQLSPRSVTTLVLTKK</sequence>
<dbReference type="InterPro" id="IPR013780">
    <property type="entry name" value="Glyco_hydro_b"/>
</dbReference>
<keyword evidence="2" id="KW-0858">Xylan degradation</keyword>
<keyword evidence="2" id="KW-0378">Hydrolase</keyword>
<dbReference type="PANTHER" id="PTHR42767">
    <property type="entry name" value="ENDO-BETA-1,6-GALACTANASE"/>
    <property type="match status" value="1"/>
</dbReference>